<keyword evidence="4" id="KW-0488">Methylation</keyword>
<dbReference type="InterPro" id="IPR045584">
    <property type="entry name" value="Pilin-like"/>
</dbReference>
<evidence type="ECO:0000256" key="8">
    <source>
        <dbReference type="ARBA" id="ARBA00023136"/>
    </source>
</evidence>
<evidence type="ECO:0000256" key="3">
    <source>
        <dbReference type="ARBA" id="ARBA00022475"/>
    </source>
</evidence>
<dbReference type="SUPFAM" id="SSF54523">
    <property type="entry name" value="Pili subunits"/>
    <property type="match status" value="1"/>
</dbReference>
<reference evidence="13 14" key="1">
    <citation type="submission" date="2020-08" db="EMBL/GenBank/DDBJ databases">
        <title>Genomic Encyclopedia of Type Strains, Phase IV (KMG-IV): sequencing the most valuable type-strain genomes for metagenomic binning, comparative biology and taxonomic classification.</title>
        <authorList>
            <person name="Goeker M."/>
        </authorList>
    </citation>
    <scope>NUCLEOTIDE SEQUENCE [LARGE SCALE GENOMIC DNA]</scope>
    <source>
        <strain evidence="13 14">DSM 107085</strain>
    </source>
</reference>
<keyword evidence="7 11" id="KW-1133">Transmembrane helix</keyword>
<dbReference type="AlphaFoldDB" id="A0A841KNS8"/>
<dbReference type="Pfam" id="PF12019">
    <property type="entry name" value="GspH"/>
    <property type="match status" value="1"/>
</dbReference>
<evidence type="ECO:0000259" key="12">
    <source>
        <dbReference type="Pfam" id="PF12019"/>
    </source>
</evidence>
<comment type="similarity">
    <text evidence="9">Belongs to the GSP H family.</text>
</comment>
<gene>
    <name evidence="13" type="ORF">HNQ86_001043</name>
</gene>
<evidence type="ECO:0000256" key="4">
    <source>
        <dbReference type="ARBA" id="ARBA00022481"/>
    </source>
</evidence>
<dbReference type="Pfam" id="PF07963">
    <property type="entry name" value="N_methyl"/>
    <property type="match status" value="1"/>
</dbReference>
<dbReference type="Gene3D" id="3.30.700.10">
    <property type="entry name" value="Glycoprotein, Type 4 Pilin"/>
    <property type="match status" value="1"/>
</dbReference>
<evidence type="ECO:0000256" key="7">
    <source>
        <dbReference type="ARBA" id="ARBA00022989"/>
    </source>
</evidence>
<sequence>MLYAGYTDQGFGSMIHLTTQRHARRQAANTAISGTSRTSARWCDRRVSNGFTLVELMITVAVAAVLVAIAVPSFRNITLSNRLNAAASEMVDSINTARMEAIKRNNYAQFCSNNSTENGSDTLGAQCTTAGTGAAVLLQDATKKTVFIAHAPEIKVTAPLQFSGDLKAVRFNGQGMGVEPDGTALGSSVVVDICTDKLSSDNHRQIFVIGGTIVQTQKSKGTCP</sequence>
<comment type="subcellular location">
    <subcellularLocation>
        <location evidence="1">Cell inner membrane</location>
        <topology evidence="1">Single-pass membrane protein</topology>
    </subcellularLocation>
</comment>
<dbReference type="Proteomes" id="UP000560000">
    <property type="component" value="Unassembled WGS sequence"/>
</dbReference>
<keyword evidence="3" id="KW-1003">Cell membrane</keyword>
<protein>
    <recommendedName>
        <fullName evidence="2">Type II secretion system protein H</fullName>
    </recommendedName>
    <alternativeName>
        <fullName evidence="10">General secretion pathway protein H</fullName>
    </alternativeName>
</protein>
<proteinExistence type="inferred from homology"/>
<evidence type="ECO:0000256" key="6">
    <source>
        <dbReference type="ARBA" id="ARBA00022692"/>
    </source>
</evidence>
<dbReference type="GO" id="GO:0005886">
    <property type="term" value="C:plasma membrane"/>
    <property type="evidence" value="ECO:0007669"/>
    <property type="project" value="UniProtKB-SubCell"/>
</dbReference>
<keyword evidence="8 11" id="KW-0472">Membrane</keyword>
<evidence type="ECO:0000313" key="14">
    <source>
        <dbReference type="Proteomes" id="UP000560000"/>
    </source>
</evidence>
<evidence type="ECO:0000256" key="2">
    <source>
        <dbReference type="ARBA" id="ARBA00021549"/>
    </source>
</evidence>
<keyword evidence="6 11" id="KW-0812">Transmembrane</keyword>
<accession>A0A841KNS8</accession>
<dbReference type="RefSeq" id="WP_235205276.1">
    <property type="nucleotide sequence ID" value="NZ_JACHET010000001.1"/>
</dbReference>
<feature type="domain" description="General secretion pathway GspH" evidence="12">
    <location>
        <begin position="86"/>
        <end position="199"/>
    </location>
</feature>
<dbReference type="GO" id="GO:0015627">
    <property type="term" value="C:type II protein secretion system complex"/>
    <property type="evidence" value="ECO:0007669"/>
    <property type="project" value="InterPro"/>
</dbReference>
<evidence type="ECO:0000256" key="9">
    <source>
        <dbReference type="ARBA" id="ARBA00025772"/>
    </source>
</evidence>
<dbReference type="GO" id="GO:0015628">
    <property type="term" value="P:protein secretion by the type II secretion system"/>
    <property type="evidence" value="ECO:0007669"/>
    <property type="project" value="InterPro"/>
</dbReference>
<keyword evidence="5" id="KW-0997">Cell inner membrane</keyword>
<organism evidence="13 14">
    <name type="scientific">Oleiagrimonas soli</name>
    <dbReference type="NCBI Taxonomy" id="1543381"/>
    <lineage>
        <taxon>Bacteria</taxon>
        <taxon>Pseudomonadati</taxon>
        <taxon>Pseudomonadota</taxon>
        <taxon>Gammaproteobacteria</taxon>
        <taxon>Lysobacterales</taxon>
        <taxon>Rhodanobacteraceae</taxon>
        <taxon>Oleiagrimonas</taxon>
    </lineage>
</organism>
<dbReference type="NCBIfam" id="TIGR02532">
    <property type="entry name" value="IV_pilin_GFxxxE"/>
    <property type="match status" value="1"/>
</dbReference>
<evidence type="ECO:0000256" key="1">
    <source>
        <dbReference type="ARBA" id="ARBA00004377"/>
    </source>
</evidence>
<evidence type="ECO:0000256" key="5">
    <source>
        <dbReference type="ARBA" id="ARBA00022519"/>
    </source>
</evidence>
<dbReference type="InterPro" id="IPR012902">
    <property type="entry name" value="N_methyl_site"/>
</dbReference>
<dbReference type="InterPro" id="IPR022346">
    <property type="entry name" value="T2SS_GspH"/>
</dbReference>
<evidence type="ECO:0000256" key="11">
    <source>
        <dbReference type="SAM" id="Phobius"/>
    </source>
</evidence>
<comment type="caution">
    <text evidence="13">The sequence shown here is derived from an EMBL/GenBank/DDBJ whole genome shotgun (WGS) entry which is preliminary data.</text>
</comment>
<evidence type="ECO:0000256" key="10">
    <source>
        <dbReference type="ARBA" id="ARBA00030775"/>
    </source>
</evidence>
<name>A0A841KNS8_9GAMM</name>
<evidence type="ECO:0000313" key="13">
    <source>
        <dbReference type="EMBL" id="MBB6183698.1"/>
    </source>
</evidence>
<dbReference type="EMBL" id="JACHET010000001">
    <property type="protein sequence ID" value="MBB6183698.1"/>
    <property type="molecule type" value="Genomic_DNA"/>
</dbReference>
<feature type="transmembrane region" description="Helical" evidence="11">
    <location>
        <begin position="51"/>
        <end position="74"/>
    </location>
</feature>